<feature type="domain" description="Reverse transcriptase" evidence="1">
    <location>
        <begin position="61"/>
        <end position="314"/>
    </location>
</feature>
<name>A0ABU2ZJV4_9SPHN</name>
<dbReference type="CDD" id="cd01646">
    <property type="entry name" value="RT_Bac_retron_I"/>
    <property type="match status" value="1"/>
</dbReference>
<dbReference type="Pfam" id="PF00078">
    <property type="entry name" value="RVT_1"/>
    <property type="match status" value="1"/>
</dbReference>
<dbReference type="RefSeq" id="WP_311341081.1">
    <property type="nucleotide sequence ID" value="NZ_JAVRHS010000008.1"/>
</dbReference>
<comment type="caution">
    <text evidence="2">The sequence shown here is derived from an EMBL/GenBank/DDBJ whole genome shotgun (WGS) entry which is preliminary data.</text>
</comment>
<proteinExistence type="predicted"/>
<evidence type="ECO:0000259" key="1">
    <source>
        <dbReference type="PROSITE" id="PS50878"/>
    </source>
</evidence>
<organism evidence="2 3">
    <name type="scientific">Croceicoccus esteveae</name>
    <dbReference type="NCBI Taxonomy" id="3075597"/>
    <lineage>
        <taxon>Bacteria</taxon>
        <taxon>Pseudomonadati</taxon>
        <taxon>Pseudomonadota</taxon>
        <taxon>Alphaproteobacteria</taxon>
        <taxon>Sphingomonadales</taxon>
        <taxon>Erythrobacteraceae</taxon>
        <taxon>Croceicoccus</taxon>
    </lineage>
</organism>
<keyword evidence="3" id="KW-1185">Reference proteome</keyword>
<accession>A0ABU2ZJV4</accession>
<evidence type="ECO:0000313" key="3">
    <source>
        <dbReference type="Proteomes" id="UP001259803"/>
    </source>
</evidence>
<protein>
    <submittedName>
        <fullName evidence="2">RNA-directed DNA polymerase</fullName>
    </submittedName>
</protein>
<dbReference type="InterPro" id="IPR000477">
    <property type="entry name" value="RT_dom"/>
</dbReference>
<keyword evidence="2" id="KW-0695">RNA-directed DNA polymerase</keyword>
<evidence type="ECO:0000313" key="2">
    <source>
        <dbReference type="EMBL" id="MDT0576501.1"/>
    </source>
</evidence>
<reference evidence="2 3" key="1">
    <citation type="submission" date="2023-09" db="EMBL/GenBank/DDBJ databases">
        <authorList>
            <person name="Rey-Velasco X."/>
        </authorList>
    </citation>
    <scope>NUCLEOTIDE SEQUENCE [LARGE SCALE GENOMIC DNA]</scope>
    <source>
        <strain evidence="2 3">F390</strain>
    </source>
</reference>
<dbReference type="PROSITE" id="PS50878">
    <property type="entry name" value="RT_POL"/>
    <property type="match status" value="1"/>
</dbReference>
<keyword evidence="2" id="KW-0808">Transferase</keyword>
<gene>
    <name evidence="2" type="ORF">RM533_09905</name>
</gene>
<sequence>MDRASRLKSLLGRAYFPKELPRVFTTTDFADHADQIVEEWKAAKLVSVKAASKIPATGAKKSGSYSYNLKAWADPEIISTPKKGYERRNLHITHPIPQALLAQEIASNWGTITKWLSRNRFSIDRVEISSDQKRGIKPLNFEAHRAKKEYIAAQSDWVVRTDITRFYPSIYTHSLSWAAYGKEKVKGNRSLYDGALADRLDQLVRFCNRGQTVGIPIGPETSRILADILSSRIDCEFEEKFSEVSSAQIDRLQDDWFVGATDLNQAERALSAISQTYRGYGLDINGSKTAVERIISPFQEVWKEELASFLSHTSRLTGARLREFLQLSLRLQLDSPYAPVISYALSVIEGRSIKTQDLETVETFLIRSASVSPGALNRICALLINLQHDYKRISMARIRLRFTELACRHIQNGNHYEVVWLLFTLRGLKISLNSKFLCEAAETVNSSAIILILLDMADKGLVWNKLPTANWEAQISQQGTIGNWSWLYAYEAIRKGWLKDTSNVLTSPFFAAMDKRDVVFYDPNKNVNPRKQAVAARRRQSNSNKRESLMLLSFLRGFDFGDYD</sequence>
<keyword evidence="2" id="KW-0548">Nucleotidyltransferase</keyword>
<dbReference type="GO" id="GO:0003964">
    <property type="term" value="F:RNA-directed DNA polymerase activity"/>
    <property type="evidence" value="ECO:0007669"/>
    <property type="project" value="UniProtKB-KW"/>
</dbReference>
<dbReference type="EMBL" id="JAVRHS010000008">
    <property type="protein sequence ID" value="MDT0576501.1"/>
    <property type="molecule type" value="Genomic_DNA"/>
</dbReference>
<dbReference type="Proteomes" id="UP001259803">
    <property type="component" value="Unassembled WGS sequence"/>
</dbReference>